<proteinExistence type="predicted"/>
<evidence type="ECO:0000313" key="1">
    <source>
        <dbReference type="EMBL" id="VFQ69984.1"/>
    </source>
</evidence>
<reference evidence="1 2" key="1">
    <citation type="submission" date="2018-04" db="EMBL/GenBank/DDBJ databases">
        <authorList>
            <person name="Vogel A."/>
        </authorList>
    </citation>
    <scope>NUCLEOTIDE SEQUENCE [LARGE SCALE GENOMIC DNA]</scope>
</reference>
<keyword evidence="2" id="KW-1185">Reference proteome</keyword>
<name>A0A484L101_9ASTE</name>
<evidence type="ECO:0000313" key="2">
    <source>
        <dbReference type="Proteomes" id="UP000595140"/>
    </source>
</evidence>
<dbReference type="Proteomes" id="UP000595140">
    <property type="component" value="Unassembled WGS sequence"/>
</dbReference>
<sequence length="78" mass="8556">MLLILLKSIGWDDIYVKLNEQGRIEPYLGGAALGLAAMAMSSSLLDHIFLIHLEEAAVVSESFDLVSGQRYSWKSVCA</sequence>
<gene>
    <name evidence="1" type="ORF">CCAM_LOCUS11760</name>
</gene>
<organism evidence="1 2">
    <name type="scientific">Cuscuta campestris</name>
    <dbReference type="NCBI Taxonomy" id="132261"/>
    <lineage>
        <taxon>Eukaryota</taxon>
        <taxon>Viridiplantae</taxon>
        <taxon>Streptophyta</taxon>
        <taxon>Embryophyta</taxon>
        <taxon>Tracheophyta</taxon>
        <taxon>Spermatophyta</taxon>
        <taxon>Magnoliopsida</taxon>
        <taxon>eudicotyledons</taxon>
        <taxon>Gunneridae</taxon>
        <taxon>Pentapetalae</taxon>
        <taxon>asterids</taxon>
        <taxon>lamiids</taxon>
        <taxon>Solanales</taxon>
        <taxon>Convolvulaceae</taxon>
        <taxon>Cuscuteae</taxon>
        <taxon>Cuscuta</taxon>
        <taxon>Cuscuta subgen. Grammica</taxon>
        <taxon>Cuscuta sect. Cleistogrammica</taxon>
    </lineage>
</organism>
<accession>A0A484L101</accession>
<protein>
    <submittedName>
        <fullName evidence="1">Uncharacterized protein</fullName>
    </submittedName>
</protein>
<dbReference type="EMBL" id="OOIL02000868">
    <property type="protein sequence ID" value="VFQ69984.1"/>
    <property type="molecule type" value="Genomic_DNA"/>
</dbReference>
<dbReference type="AlphaFoldDB" id="A0A484L101"/>